<dbReference type="InterPro" id="IPR001611">
    <property type="entry name" value="Leu-rich_rpt"/>
</dbReference>
<dbReference type="Gene3D" id="3.80.10.10">
    <property type="entry name" value="Ribonuclease Inhibitor"/>
    <property type="match status" value="2"/>
</dbReference>
<evidence type="ECO:0000256" key="6">
    <source>
        <dbReference type="SAM" id="MobiDB-lite"/>
    </source>
</evidence>
<dbReference type="GO" id="GO:0005737">
    <property type="term" value="C:cytoplasm"/>
    <property type="evidence" value="ECO:0007669"/>
    <property type="project" value="TreeGrafter"/>
</dbReference>
<dbReference type="AlphaFoldDB" id="A0A2K5DM41"/>
<dbReference type="InterPro" id="IPR029495">
    <property type="entry name" value="NACHT-assoc"/>
</dbReference>
<dbReference type="GO" id="GO:0043124">
    <property type="term" value="P:negative regulation of canonical NF-kappaB signal transduction"/>
    <property type="evidence" value="ECO:0007669"/>
    <property type="project" value="TreeGrafter"/>
</dbReference>
<keyword evidence="9" id="KW-1185">Reference proteome</keyword>
<organism evidence="8 9">
    <name type="scientific">Aotus nancymaae</name>
    <name type="common">Ma's night monkey</name>
    <dbReference type="NCBI Taxonomy" id="37293"/>
    <lineage>
        <taxon>Eukaryota</taxon>
        <taxon>Metazoa</taxon>
        <taxon>Chordata</taxon>
        <taxon>Craniata</taxon>
        <taxon>Vertebrata</taxon>
        <taxon>Euteleostomi</taxon>
        <taxon>Mammalia</taxon>
        <taxon>Eutheria</taxon>
        <taxon>Euarchontoglires</taxon>
        <taxon>Primates</taxon>
        <taxon>Haplorrhini</taxon>
        <taxon>Platyrrhini</taxon>
        <taxon>Aotidae</taxon>
        <taxon>Aotus</taxon>
    </lineage>
</organism>
<evidence type="ECO:0000256" key="5">
    <source>
        <dbReference type="ARBA" id="ARBA00022840"/>
    </source>
</evidence>
<feature type="domain" description="NACHT" evidence="7">
    <location>
        <begin position="122"/>
        <end position="322"/>
    </location>
</feature>
<dbReference type="SUPFAM" id="SSF52047">
    <property type="entry name" value="RNI-like"/>
    <property type="match status" value="1"/>
</dbReference>
<dbReference type="InterPro" id="IPR050637">
    <property type="entry name" value="NLRP_innate_immun_reg"/>
</dbReference>
<evidence type="ECO:0000256" key="3">
    <source>
        <dbReference type="ARBA" id="ARBA00022737"/>
    </source>
</evidence>
<dbReference type="PROSITE" id="PS50837">
    <property type="entry name" value="NACHT"/>
    <property type="match status" value="1"/>
</dbReference>
<dbReference type="GO" id="GO:0005524">
    <property type="term" value="F:ATP binding"/>
    <property type="evidence" value="ECO:0007669"/>
    <property type="project" value="UniProtKB-KW"/>
</dbReference>
<evidence type="ECO:0000256" key="4">
    <source>
        <dbReference type="ARBA" id="ARBA00022741"/>
    </source>
</evidence>
<name>A0A2K5DM41_AOTNA</name>
<dbReference type="Pfam" id="PF17776">
    <property type="entry name" value="NLRC4_HD2"/>
    <property type="match status" value="1"/>
</dbReference>
<dbReference type="InterPro" id="IPR027417">
    <property type="entry name" value="P-loop_NTPase"/>
</dbReference>
<reference evidence="8" key="1">
    <citation type="submission" date="2025-08" db="UniProtKB">
        <authorList>
            <consortium name="Ensembl"/>
        </authorList>
    </citation>
    <scope>IDENTIFICATION</scope>
</reference>
<dbReference type="InterPro" id="IPR041267">
    <property type="entry name" value="NLRP_HD2"/>
</dbReference>
<keyword evidence="2" id="KW-0433">Leucine-rich repeat</keyword>
<dbReference type="InterPro" id="IPR041075">
    <property type="entry name" value="NOD1/2_WH"/>
</dbReference>
<dbReference type="Pfam" id="PF14484">
    <property type="entry name" value="FISNA"/>
    <property type="match status" value="1"/>
</dbReference>
<dbReference type="GO" id="GO:0071345">
    <property type="term" value="P:cellular response to cytokine stimulus"/>
    <property type="evidence" value="ECO:0007669"/>
    <property type="project" value="TreeGrafter"/>
</dbReference>
<evidence type="ECO:0000256" key="2">
    <source>
        <dbReference type="ARBA" id="ARBA00022614"/>
    </source>
</evidence>
<dbReference type="Ensembl" id="ENSANAT00000039906.1">
    <property type="protein sequence ID" value="ENSANAP00000022014.1"/>
    <property type="gene ID" value="ENSANAG00000028791.1"/>
</dbReference>
<keyword evidence="3" id="KW-0677">Repeat</keyword>
<dbReference type="InterPro" id="IPR032675">
    <property type="entry name" value="LRR_dom_sf"/>
</dbReference>
<dbReference type="GeneTree" id="ENSGT00940000160873"/>
<dbReference type="Pfam" id="PF17779">
    <property type="entry name" value="WHD_NOD2"/>
    <property type="match status" value="1"/>
</dbReference>
<dbReference type="PANTHER" id="PTHR45690:SF11">
    <property type="entry name" value="NACHT, LRR AND PYD DOMAINS-CONTAINING PROTEIN 12"/>
    <property type="match status" value="1"/>
</dbReference>
<dbReference type="Pfam" id="PF13516">
    <property type="entry name" value="LRR_6"/>
    <property type="match status" value="2"/>
</dbReference>
<evidence type="ECO:0000259" key="7">
    <source>
        <dbReference type="PROSITE" id="PS50837"/>
    </source>
</evidence>
<comment type="similarity">
    <text evidence="1">Belongs to the NLRP family.</text>
</comment>
<keyword evidence="4" id="KW-0547">Nucleotide-binding</keyword>
<evidence type="ECO:0000313" key="8">
    <source>
        <dbReference type="Ensembl" id="ENSANAP00000022014.1"/>
    </source>
</evidence>
<proteinExistence type="inferred from homology"/>
<dbReference type="Proteomes" id="UP000233020">
    <property type="component" value="Unplaced"/>
</dbReference>
<dbReference type="PANTHER" id="PTHR45690">
    <property type="entry name" value="NACHT, LRR AND PYD DOMAINS-CONTAINING PROTEIN 12"/>
    <property type="match status" value="1"/>
</dbReference>
<dbReference type="InterPro" id="IPR007111">
    <property type="entry name" value="NACHT_NTPase"/>
</dbReference>
<dbReference type="SUPFAM" id="SSF52540">
    <property type="entry name" value="P-loop containing nucleoside triphosphate hydrolases"/>
    <property type="match status" value="1"/>
</dbReference>
<gene>
    <name evidence="8" type="primary">NLRP12</name>
</gene>
<evidence type="ECO:0000313" key="9">
    <source>
        <dbReference type="Proteomes" id="UP000233020"/>
    </source>
</evidence>
<dbReference type="FunFam" id="3.80.10.10:FF:000707">
    <property type="entry name" value="NACHT, LRR and PYD domains-containing protein 12"/>
    <property type="match status" value="1"/>
</dbReference>
<dbReference type="SMART" id="SM00368">
    <property type="entry name" value="LRR_RI"/>
    <property type="match status" value="4"/>
</dbReference>
<dbReference type="GO" id="GO:0045345">
    <property type="term" value="P:positive regulation of MHC class I biosynthetic process"/>
    <property type="evidence" value="ECO:0007669"/>
    <property type="project" value="TreeGrafter"/>
</dbReference>
<dbReference type="Gene3D" id="3.40.50.300">
    <property type="entry name" value="P-loop containing nucleotide triphosphate hydrolases"/>
    <property type="match status" value="1"/>
</dbReference>
<evidence type="ECO:0000256" key="1">
    <source>
        <dbReference type="ARBA" id="ARBA00008665"/>
    </source>
</evidence>
<dbReference type="Pfam" id="PF05729">
    <property type="entry name" value="NACHT"/>
    <property type="match status" value="1"/>
</dbReference>
<protein>
    <submittedName>
        <fullName evidence="8">NLR family pyrin domain containing 12</fullName>
    </submittedName>
</protein>
<dbReference type="GO" id="GO:0050728">
    <property type="term" value="P:negative regulation of inflammatory response"/>
    <property type="evidence" value="ECO:0007669"/>
    <property type="project" value="TreeGrafter"/>
</dbReference>
<dbReference type="SMART" id="SM01288">
    <property type="entry name" value="FISNA"/>
    <property type="match status" value="1"/>
</dbReference>
<keyword evidence="5" id="KW-0067">ATP-binding</keyword>
<feature type="region of interest" description="Disordered" evidence="6">
    <location>
        <begin position="1"/>
        <end position="20"/>
    </location>
</feature>
<sequence>SSTISLSDTPPGGPSSLGNQSTCLLEVSLATAKKDPQETYRDYVRRKFRLMEDRNARLGECVNLSHRYTRLLLVKEHSNPMRAQQQLLDTGREHARTVGHQTSPIKIETLFEPDEERPEPPRTVVMQGAAGIGKSMLAHKVMLDWADGKLFQGRFDYLFYINCRELNQSAAERSMRDLISSCWPEPSAPLRELVRVPERLLFIIDGFDELKPSFHDPQGPWCLCWEEKRPPELLLSSLIRKKLLPELSLLITTRPTALEKLHRLLEHPRHVEILGFSEAERKEYFYKYFHDAEQAGHVFNYVRDNEPLFTMCFVPLVCWVVCTCLQQQLEGGGLLRQTSRTTTAVYMLYLLSLMQPKPGTPHFQPPPNQRGLCSLAADGLWNQKILFEEQDLRRHGLHGADVSAFLNMNIFQKDINCERYYSFIHLSFQEFFAAMYYLLDEGERGTGPEQDINRVLAEYAFSERSFLALTIRFLFGLLNEETRSHLEKSLCWKVSPHIKTQLLQWIQSKAQSAGSTLQQGSLEFFSCLYEIQEEEFIQQALSHFQVIVVSNITSKMEHMVSSFCLKNCRNAQVLHLYGATYSADGEDRARCSAGTHTLLVQLPERTVLLDAYSEHLAAALCTNPNLIELALYRNALGSRGVKLLCQGLRHPNCKLQNLRLKRCGVSGSACEDLSAALIANKNLTRLDLSGNGIGLPGMTLLCEGLRHPRCRLQMIHTGITGVSHHARPHQPLLKDFSDTQPFPQNALLLCPLFAQRSSAFLLNTLFRHLVILRQGLAGCPGWSAVNLNQLLIFNRLDSCGLTAKACKNLYFTLGINQTLTELYLTNNALGDIGVRLLCKRLSHPGCKLRVLWLFGMDLNKMTHSRLAALRVTKPYLDIGC</sequence>
<accession>A0A2K5DM41</accession>
<reference evidence="8" key="2">
    <citation type="submission" date="2025-09" db="UniProtKB">
        <authorList>
            <consortium name="Ensembl"/>
        </authorList>
    </citation>
    <scope>IDENTIFICATION</scope>
</reference>